<keyword evidence="2" id="KW-1185">Reference proteome</keyword>
<dbReference type="EMBL" id="KZ994099">
    <property type="protein sequence ID" value="RKO93842.1"/>
    <property type="molecule type" value="Genomic_DNA"/>
</dbReference>
<accession>A0A4P9WMW8</accession>
<gene>
    <name evidence="1" type="ORF">BDK51DRAFT_28316</name>
</gene>
<evidence type="ECO:0000313" key="2">
    <source>
        <dbReference type="Proteomes" id="UP000269721"/>
    </source>
</evidence>
<reference evidence="2" key="1">
    <citation type="journal article" date="2018" name="Nat. Microbiol.">
        <title>Leveraging single-cell genomics to expand the fungal tree of life.</title>
        <authorList>
            <person name="Ahrendt S.R."/>
            <person name="Quandt C.A."/>
            <person name="Ciobanu D."/>
            <person name="Clum A."/>
            <person name="Salamov A."/>
            <person name="Andreopoulos B."/>
            <person name="Cheng J.F."/>
            <person name="Woyke T."/>
            <person name="Pelin A."/>
            <person name="Henrissat B."/>
            <person name="Reynolds N.K."/>
            <person name="Benny G.L."/>
            <person name="Smith M.E."/>
            <person name="James T.Y."/>
            <person name="Grigoriev I.V."/>
        </authorList>
    </citation>
    <scope>NUCLEOTIDE SEQUENCE [LARGE SCALE GENOMIC DNA]</scope>
</reference>
<organism evidence="1 2">
    <name type="scientific">Blyttiomyces helicus</name>
    <dbReference type="NCBI Taxonomy" id="388810"/>
    <lineage>
        <taxon>Eukaryota</taxon>
        <taxon>Fungi</taxon>
        <taxon>Fungi incertae sedis</taxon>
        <taxon>Chytridiomycota</taxon>
        <taxon>Chytridiomycota incertae sedis</taxon>
        <taxon>Chytridiomycetes</taxon>
        <taxon>Chytridiomycetes incertae sedis</taxon>
        <taxon>Blyttiomyces</taxon>
    </lineage>
</organism>
<protein>
    <submittedName>
        <fullName evidence="1">Uncharacterized protein</fullName>
    </submittedName>
</protein>
<name>A0A4P9WMW8_9FUNG</name>
<dbReference type="Proteomes" id="UP000269721">
    <property type="component" value="Unassembled WGS sequence"/>
</dbReference>
<evidence type="ECO:0000313" key="1">
    <source>
        <dbReference type="EMBL" id="RKO93842.1"/>
    </source>
</evidence>
<proteinExistence type="predicted"/>
<dbReference type="AlphaFoldDB" id="A0A4P9WMW8"/>
<sequence>MTIAELKVPNNVRTATFSLPGYVQNLSKLIIGFTQDREILVFLVWEMYEGKFKNSYLHAALGHQSWYAFNDNDNYANSCNYFVIYCEAVLLSEVAAYLKNNDQACLELLAEKRDIDRLTWMVLIDLVEM</sequence>